<dbReference type="GO" id="GO:0032259">
    <property type="term" value="P:methylation"/>
    <property type="evidence" value="ECO:0007669"/>
    <property type="project" value="UniProtKB-KW"/>
</dbReference>
<dbReference type="SUPFAM" id="SSF51197">
    <property type="entry name" value="Clavaminate synthase-like"/>
    <property type="match status" value="1"/>
</dbReference>
<proteinExistence type="evidence at transcript level"/>
<dbReference type="Gene3D" id="2.60.120.650">
    <property type="entry name" value="Cupin"/>
    <property type="match status" value="1"/>
</dbReference>
<dbReference type="PANTHER" id="PTHR10694">
    <property type="entry name" value="LYSINE-SPECIFIC DEMETHYLASE"/>
    <property type="match status" value="1"/>
</dbReference>
<dbReference type="GO" id="GO:0034647">
    <property type="term" value="F:histone H3K4me/H3K4me2/H3K4me3 demethylase activity"/>
    <property type="evidence" value="ECO:0007669"/>
    <property type="project" value="TreeGrafter"/>
</dbReference>
<dbReference type="GO" id="GO:0005634">
    <property type="term" value="C:nucleus"/>
    <property type="evidence" value="ECO:0007669"/>
    <property type="project" value="TreeGrafter"/>
</dbReference>
<dbReference type="InterPro" id="IPR003349">
    <property type="entry name" value="JmjN"/>
</dbReference>
<protein>
    <submittedName>
        <fullName evidence="3">Histone demethylase 3</fullName>
    </submittedName>
</protein>
<sequence>MGMERMGTCVKKDKVDKDKLPIPPGFVSLTSFTLKRLRNGEESCSSSTFGSEFVSELAQMDTSSNIIDPTKLKKHLQCRPWILQNQLNHIVEESVPERLDMKRSLNTCLPKGVTRGCSSCPECQKVNASWRPQEAHMPVLEEAPTFYPTEEDFKDTLKYVASIRPQVEQYGICRIIPPLSWQPPCLFKEKNIWETSRFSTRVQRIDELQNLYSKRKLAGINEKMKGKRRRTLERGSSEDPNKARCYFEDFEFERGPEFTLETFKKYADYFRRQYFYKKITVADLYVDLNSIQKLREPSIENIEGEYGRIVANPSEEIEVLYGADTETRVFGSGFPSLSNSVETRDYPEYVESGWNLNNTPKLPGSLLAFESSSTSSVLLPRLNIGMCFSSHCWKVEEHHLHALCYMHLGAPRIWYGIPREYFLKFESFLKKNFPELSEHPELLHRLVTQLSPSTLKSEGIPVHRCVQYPKEFVLTLPGAYFSGFDCGFNCSEAANFAPFDWLSQGQNAAELYSEQGRKTSMSFDKLLLRAAMESVRAQWELSQLRKNSADSLSWRAVCGKDGVLTKALKTRIKQEGTRREYLCTSSQSKEMDHNFDFKLKRECVICQYDLHLSAAVCPCSPNRYSCLNHAKQLCSCPWSARFFLFRYKITDLNVLVEALEGKLSAVYKWAKENIGLAFHSHVSTKHNSQVSETSAEVKKRNFDTIDAASLSRPALEKKMAENSSSSFRDDVVVILSDDDDE</sequence>
<dbReference type="Pfam" id="PF02375">
    <property type="entry name" value="JmjN"/>
    <property type="match status" value="1"/>
</dbReference>
<reference evidence="3" key="1">
    <citation type="submission" date="2016-09" db="EMBL/GenBank/DDBJ databases">
        <title>histone demethylase 3 of Lonicera japonica.</title>
        <authorList>
            <person name="Liu S."/>
        </authorList>
    </citation>
    <scope>NUCLEOTIDE SEQUENCE</scope>
    <source>
        <tissue evidence="3">Flower bud</tissue>
    </source>
</reference>
<dbReference type="PROSITE" id="PS51183">
    <property type="entry name" value="JMJN"/>
    <property type="match status" value="1"/>
</dbReference>
<name>A0A7G0XBG9_LONJA</name>
<evidence type="ECO:0000259" key="2">
    <source>
        <dbReference type="PROSITE" id="PS51184"/>
    </source>
</evidence>
<feature type="domain" description="JmjN" evidence="1">
    <location>
        <begin position="143"/>
        <end position="184"/>
    </location>
</feature>
<accession>A0A7G0XBG9</accession>
<dbReference type="SMART" id="SM00558">
    <property type="entry name" value="JmjC"/>
    <property type="match status" value="1"/>
</dbReference>
<dbReference type="SMART" id="SM00545">
    <property type="entry name" value="JmjN"/>
    <property type="match status" value="1"/>
</dbReference>
<dbReference type="GO" id="GO:0010468">
    <property type="term" value="P:regulation of gene expression"/>
    <property type="evidence" value="ECO:0007669"/>
    <property type="project" value="TreeGrafter"/>
</dbReference>
<feature type="domain" description="JmjC" evidence="2">
    <location>
        <begin position="348"/>
        <end position="513"/>
    </location>
</feature>
<dbReference type="InterPro" id="IPR003347">
    <property type="entry name" value="JmjC_dom"/>
</dbReference>
<dbReference type="Pfam" id="PF02373">
    <property type="entry name" value="JmjC"/>
    <property type="match status" value="1"/>
</dbReference>
<dbReference type="GO" id="GO:0008168">
    <property type="term" value="F:methyltransferase activity"/>
    <property type="evidence" value="ECO:0007669"/>
    <property type="project" value="UniProtKB-KW"/>
</dbReference>
<keyword evidence="3" id="KW-0489">Methyltransferase</keyword>
<dbReference type="PROSITE" id="PS51184">
    <property type="entry name" value="JMJC"/>
    <property type="match status" value="1"/>
</dbReference>
<dbReference type="PANTHER" id="PTHR10694:SF54">
    <property type="entry name" value="INACTIVE LYSINE-SPECIFIC DEMETHYLASE JMJ19-RELATED"/>
    <property type="match status" value="1"/>
</dbReference>
<dbReference type="InterPro" id="IPR004198">
    <property type="entry name" value="Znf_C5HC2"/>
</dbReference>
<keyword evidence="3" id="KW-0808">Transferase</keyword>
<dbReference type="GO" id="GO:0000785">
    <property type="term" value="C:chromatin"/>
    <property type="evidence" value="ECO:0007669"/>
    <property type="project" value="TreeGrafter"/>
</dbReference>
<organism evidence="3">
    <name type="scientific">Lonicera japonica</name>
    <name type="common">Japanese honeysuckle</name>
    <name type="synonym">Lonicera aureoreticulata</name>
    <dbReference type="NCBI Taxonomy" id="105884"/>
    <lineage>
        <taxon>Eukaryota</taxon>
        <taxon>Viridiplantae</taxon>
        <taxon>Streptophyta</taxon>
        <taxon>Embryophyta</taxon>
        <taxon>Tracheophyta</taxon>
        <taxon>Spermatophyta</taxon>
        <taxon>Magnoliopsida</taxon>
        <taxon>eudicotyledons</taxon>
        <taxon>Gunneridae</taxon>
        <taxon>Pentapetalae</taxon>
        <taxon>asterids</taxon>
        <taxon>campanulids</taxon>
        <taxon>Dipsacales</taxon>
        <taxon>Caprifoliaceae</taxon>
        <taxon>Lonicera</taxon>
    </lineage>
</organism>
<dbReference type="Pfam" id="PF02928">
    <property type="entry name" value="zf-C5HC2"/>
    <property type="match status" value="1"/>
</dbReference>
<dbReference type="AlphaFoldDB" id="A0A7G0XBG9"/>
<evidence type="ECO:0000313" key="3">
    <source>
        <dbReference type="EMBL" id="ATB18052.1"/>
    </source>
</evidence>
<dbReference type="EMBL" id="KX812454">
    <property type="protein sequence ID" value="ATB18052.1"/>
    <property type="molecule type" value="mRNA"/>
</dbReference>
<evidence type="ECO:0000259" key="1">
    <source>
        <dbReference type="PROSITE" id="PS51183"/>
    </source>
</evidence>